<evidence type="ECO:0000313" key="3">
    <source>
        <dbReference type="Proteomes" id="UP000095767"/>
    </source>
</evidence>
<dbReference type="SUPFAM" id="SSF49695">
    <property type="entry name" value="gamma-Crystallin-like"/>
    <property type="match status" value="1"/>
</dbReference>
<dbReference type="AlphaFoldDB" id="A0A1E5V6D9"/>
<proteinExistence type="predicted"/>
<organism evidence="2 3">
    <name type="scientific">Dichanthelium oligosanthes</name>
    <dbReference type="NCBI Taxonomy" id="888268"/>
    <lineage>
        <taxon>Eukaryota</taxon>
        <taxon>Viridiplantae</taxon>
        <taxon>Streptophyta</taxon>
        <taxon>Embryophyta</taxon>
        <taxon>Tracheophyta</taxon>
        <taxon>Spermatophyta</taxon>
        <taxon>Magnoliopsida</taxon>
        <taxon>Liliopsida</taxon>
        <taxon>Poales</taxon>
        <taxon>Poaceae</taxon>
        <taxon>PACMAD clade</taxon>
        <taxon>Panicoideae</taxon>
        <taxon>Panicodae</taxon>
        <taxon>Paniceae</taxon>
        <taxon>Dichantheliinae</taxon>
        <taxon>Dichanthelium</taxon>
    </lineage>
</organism>
<feature type="chain" id="PRO_5013017776" evidence="1">
    <location>
        <begin position="16"/>
        <end position="107"/>
    </location>
</feature>
<protein>
    <submittedName>
        <fullName evidence="2">Uncharacterized protein</fullName>
    </submittedName>
</protein>
<dbReference type="InterPro" id="IPR011024">
    <property type="entry name" value="G_crystallin-like"/>
</dbReference>
<comment type="caution">
    <text evidence="2">The sequence shown here is derived from an EMBL/GenBank/DDBJ whole genome shotgun (WGS) entry which is preliminary data.</text>
</comment>
<dbReference type="Pfam" id="PF09117">
    <property type="entry name" value="MiAMP1"/>
    <property type="match status" value="1"/>
</dbReference>
<dbReference type="GO" id="GO:0006952">
    <property type="term" value="P:defense response"/>
    <property type="evidence" value="ECO:0007669"/>
    <property type="project" value="InterPro"/>
</dbReference>
<dbReference type="Proteomes" id="UP000095767">
    <property type="component" value="Unassembled WGS sequence"/>
</dbReference>
<dbReference type="Gene3D" id="2.60.20.30">
    <property type="match status" value="1"/>
</dbReference>
<keyword evidence="3" id="KW-1185">Reference proteome</keyword>
<feature type="signal peptide" evidence="1">
    <location>
        <begin position="1"/>
        <end position="15"/>
    </location>
</feature>
<keyword evidence="1" id="KW-0732">Signal</keyword>
<sequence length="107" mass="11112">LAVAMALASTDATFALTSWAGPGCSGQTAAVESCGCSDLQFHQGQDVNQDQTVTFYTETGCAGARYGRPEDSKAPSFAATLGGAASTSIAEQWKIVLLIIQMIYPES</sequence>
<dbReference type="InterPro" id="IPR015791">
    <property type="entry name" value="Antimic/Inh_G_crystallin-like"/>
</dbReference>
<name>A0A1E5V6D9_9POAL</name>
<dbReference type="GO" id="GO:0045926">
    <property type="term" value="P:negative regulation of growth"/>
    <property type="evidence" value="ECO:0007669"/>
    <property type="project" value="InterPro"/>
</dbReference>
<evidence type="ECO:0000256" key="1">
    <source>
        <dbReference type="SAM" id="SignalP"/>
    </source>
</evidence>
<feature type="non-terminal residue" evidence="2">
    <location>
        <position position="1"/>
    </location>
</feature>
<reference evidence="2 3" key="1">
    <citation type="submission" date="2016-09" db="EMBL/GenBank/DDBJ databases">
        <title>The draft genome of Dichanthelium oligosanthes: A C3 panicoid grass species.</title>
        <authorList>
            <person name="Studer A.J."/>
            <person name="Schnable J.C."/>
            <person name="Brutnell T.P."/>
        </authorList>
    </citation>
    <scope>NUCLEOTIDE SEQUENCE [LARGE SCALE GENOMIC DNA]</scope>
    <source>
        <strain evidence="3">cv. Kellogg 1175</strain>
        <tissue evidence="2">Leaf</tissue>
    </source>
</reference>
<accession>A0A1E5V6D9</accession>
<gene>
    <name evidence="2" type="ORF">BAE44_0018270</name>
</gene>
<evidence type="ECO:0000313" key="2">
    <source>
        <dbReference type="EMBL" id="OEL20712.1"/>
    </source>
</evidence>
<dbReference type="EMBL" id="LWDX02049815">
    <property type="protein sequence ID" value="OEL20712.1"/>
    <property type="molecule type" value="Genomic_DNA"/>
</dbReference>
<dbReference type="InterPro" id="IPR015201">
    <property type="entry name" value="Antimicrobial_MiAMP1"/>
</dbReference>